<dbReference type="InterPro" id="IPR045307">
    <property type="entry name" value="ADCK1_dom"/>
</dbReference>
<dbReference type="InterPro" id="IPR011009">
    <property type="entry name" value="Kinase-like_dom_sf"/>
</dbReference>
<dbReference type="InterPro" id="IPR051130">
    <property type="entry name" value="Mito_struct-func_regulator"/>
</dbReference>
<feature type="domain" description="ABC1 atypical kinase-like" evidence="2">
    <location>
        <begin position="165"/>
        <end position="406"/>
    </location>
</feature>
<dbReference type="AlphaFoldDB" id="A0A2A9NKJ3"/>
<dbReference type="GO" id="GO:0007005">
    <property type="term" value="P:mitochondrion organization"/>
    <property type="evidence" value="ECO:0007669"/>
    <property type="project" value="TreeGrafter"/>
</dbReference>
<dbReference type="PANTHER" id="PTHR43173">
    <property type="entry name" value="ABC1 FAMILY PROTEIN"/>
    <property type="match status" value="1"/>
</dbReference>
<dbReference type="STRING" id="703135.A0A2A9NKJ3"/>
<keyword evidence="4" id="KW-1185">Reference proteome</keyword>
<evidence type="ECO:0000313" key="4">
    <source>
        <dbReference type="Proteomes" id="UP000242287"/>
    </source>
</evidence>
<dbReference type="SUPFAM" id="SSF56112">
    <property type="entry name" value="Protein kinase-like (PK-like)"/>
    <property type="match status" value="1"/>
</dbReference>
<dbReference type="InterPro" id="IPR004147">
    <property type="entry name" value="ABC1_dom"/>
</dbReference>
<dbReference type="PANTHER" id="PTHR43173:SF19">
    <property type="entry name" value="AARF DOMAIN-CONTAINING PROTEIN KINASE 1"/>
    <property type="match status" value="1"/>
</dbReference>
<dbReference type="EMBL" id="KZ301987">
    <property type="protein sequence ID" value="PFH51495.1"/>
    <property type="molecule type" value="Genomic_DNA"/>
</dbReference>
<dbReference type="Pfam" id="PF03109">
    <property type="entry name" value="ABC1"/>
    <property type="match status" value="1"/>
</dbReference>
<protein>
    <recommendedName>
        <fullName evidence="2">ABC1 atypical kinase-like domain-containing protein</fullName>
    </recommendedName>
</protein>
<evidence type="ECO:0000256" key="1">
    <source>
        <dbReference type="ARBA" id="ARBA00009670"/>
    </source>
</evidence>
<name>A0A2A9NKJ3_9AGAR</name>
<gene>
    <name evidence="3" type="ORF">AMATHDRAFT_142374</name>
</gene>
<reference evidence="3 4" key="1">
    <citation type="submission" date="2014-02" db="EMBL/GenBank/DDBJ databases">
        <title>Transposable element dynamics among asymbiotic and ectomycorrhizal Amanita fungi.</title>
        <authorList>
            <consortium name="DOE Joint Genome Institute"/>
            <person name="Hess J."/>
            <person name="Skrede I."/>
            <person name="Wolfe B."/>
            <person name="LaButti K."/>
            <person name="Ohm R.A."/>
            <person name="Grigoriev I.V."/>
            <person name="Pringle A."/>
        </authorList>
    </citation>
    <scope>NUCLEOTIDE SEQUENCE [LARGE SCALE GENOMIC DNA]</scope>
    <source>
        <strain evidence="3 4">SKay4041</strain>
    </source>
</reference>
<proteinExistence type="inferred from homology"/>
<sequence length="618" mass="70969">MLSSFLRTGTSWHHCQRQLQRYALSGHKLQFRSIRIAQLPLTSVKLQPPHRKWLLFTTSAILLTAAGATAFETCQPFRYTVYAVVRCSRVAGAAILGVIDYKWTFARTYQSEQESQAAYSRCHTRSAQRVLRALLANGGVFIKMGQHMSSLYMLPKEWTSTMRPLQDQCEPTPYDNIENLFLQDMGISIHDMFAYFDTEPIGIASLAQVHVGHLKDSGRKVAVKVQHPHLAEFCDIDIEMVEVTLGWVKYWFPEFEFTWLGEEMRENLPKEMNFIHEASNAIRVQDDFSQIHTSLYIPEIITAKKRVLIMEYIQGARVDDLAYLANAGIDRNKVALELSRIFSQMVFINGWFHADPHAGNILIRPAPLNSRSPYNFEIALLDHGLYFDIDSPLRVNYSRLWLSLISPASPSTLADRRKYAEVVGNITPDLYPVFESAITGRAGLEGTWDDDDRTYRRASGMIEIKPQTHEEMEAIRDAVVNREGLLLSVFDVLRRVPRRVLMVLKLNDLARSLDHALVTTHSNIRVFLITAKYCAYAVWQDERRRLFDAFRDRGLLTFSLLKEYFICWWRYERTYSTMVMVETILDLQGLVVKLSAWFKGLTTRGLTGAHRAASGLDY</sequence>
<dbReference type="CDD" id="cd13969">
    <property type="entry name" value="ADCK1-like"/>
    <property type="match status" value="1"/>
</dbReference>
<dbReference type="GO" id="GO:0005743">
    <property type="term" value="C:mitochondrial inner membrane"/>
    <property type="evidence" value="ECO:0007669"/>
    <property type="project" value="TreeGrafter"/>
</dbReference>
<evidence type="ECO:0000313" key="3">
    <source>
        <dbReference type="EMBL" id="PFH51495.1"/>
    </source>
</evidence>
<dbReference type="OrthoDB" id="427480at2759"/>
<dbReference type="Proteomes" id="UP000242287">
    <property type="component" value="Unassembled WGS sequence"/>
</dbReference>
<accession>A0A2A9NKJ3</accession>
<dbReference type="GO" id="GO:0055088">
    <property type="term" value="P:lipid homeostasis"/>
    <property type="evidence" value="ECO:0007669"/>
    <property type="project" value="TreeGrafter"/>
</dbReference>
<evidence type="ECO:0000259" key="2">
    <source>
        <dbReference type="Pfam" id="PF03109"/>
    </source>
</evidence>
<organism evidence="3 4">
    <name type="scientific">Amanita thiersii Skay4041</name>
    <dbReference type="NCBI Taxonomy" id="703135"/>
    <lineage>
        <taxon>Eukaryota</taxon>
        <taxon>Fungi</taxon>
        <taxon>Dikarya</taxon>
        <taxon>Basidiomycota</taxon>
        <taxon>Agaricomycotina</taxon>
        <taxon>Agaricomycetes</taxon>
        <taxon>Agaricomycetidae</taxon>
        <taxon>Agaricales</taxon>
        <taxon>Pluteineae</taxon>
        <taxon>Amanitaceae</taxon>
        <taxon>Amanita</taxon>
    </lineage>
</organism>
<comment type="similarity">
    <text evidence="1">Belongs to the protein kinase superfamily. ADCK protein kinase family.</text>
</comment>